<sequence>MTVKRLVLLVGVVLFVVGVIALLVPVSTSDGNGGSIGCGNAVSADLSAAREANSKTVANVPILNQVVPHADYVAQCQSAVSQRRAWSIPVTVIGVLVAGGALLVGGRRGVSAT</sequence>
<reference evidence="2 3" key="1">
    <citation type="journal article" date="2019" name="Emerg. Microbes Infect.">
        <title>Comprehensive subspecies identification of 175 nontuberculous mycobacteria species based on 7547 genomic profiles.</title>
        <authorList>
            <person name="Matsumoto Y."/>
            <person name="Kinjo T."/>
            <person name="Motooka D."/>
            <person name="Nabeya D."/>
            <person name="Jung N."/>
            <person name="Uechi K."/>
            <person name="Horii T."/>
            <person name="Iida T."/>
            <person name="Fujita J."/>
            <person name="Nakamura S."/>
        </authorList>
    </citation>
    <scope>NUCLEOTIDE SEQUENCE [LARGE SCALE GENOMIC DNA]</scope>
    <source>
        <strain evidence="2 3">JCM 30275</strain>
    </source>
</reference>
<dbReference type="RefSeq" id="WP_163803599.1">
    <property type="nucleotide sequence ID" value="NZ_AP022620.1"/>
</dbReference>
<keyword evidence="1" id="KW-0472">Membrane</keyword>
<gene>
    <name evidence="2" type="ORF">MANY_14250</name>
</gene>
<proteinExistence type="predicted"/>
<name>A0A6N4W6D1_9MYCO</name>
<keyword evidence="1" id="KW-0812">Transmembrane</keyword>
<dbReference type="Proteomes" id="UP000467249">
    <property type="component" value="Chromosome"/>
</dbReference>
<evidence type="ECO:0000313" key="2">
    <source>
        <dbReference type="EMBL" id="BBZ76088.1"/>
    </source>
</evidence>
<dbReference type="EMBL" id="AP022620">
    <property type="protein sequence ID" value="BBZ76088.1"/>
    <property type="molecule type" value="Genomic_DNA"/>
</dbReference>
<keyword evidence="1" id="KW-1133">Transmembrane helix</keyword>
<keyword evidence="3" id="KW-1185">Reference proteome</keyword>
<evidence type="ECO:0000256" key="1">
    <source>
        <dbReference type="SAM" id="Phobius"/>
    </source>
</evidence>
<organism evidence="2 3">
    <name type="scientific">Mycolicibacterium anyangense</name>
    <dbReference type="NCBI Taxonomy" id="1431246"/>
    <lineage>
        <taxon>Bacteria</taxon>
        <taxon>Bacillati</taxon>
        <taxon>Actinomycetota</taxon>
        <taxon>Actinomycetes</taxon>
        <taxon>Mycobacteriales</taxon>
        <taxon>Mycobacteriaceae</taxon>
        <taxon>Mycolicibacterium</taxon>
    </lineage>
</organism>
<accession>A0A6N4W6D1</accession>
<protein>
    <recommendedName>
        <fullName evidence="4">Aminopeptidase</fullName>
    </recommendedName>
</protein>
<dbReference type="AlphaFoldDB" id="A0A6N4W6D1"/>
<evidence type="ECO:0008006" key="4">
    <source>
        <dbReference type="Google" id="ProtNLM"/>
    </source>
</evidence>
<feature type="transmembrane region" description="Helical" evidence="1">
    <location>
        <begin position="86"/>
        <end position="105"/>
    </location>
</feature>
<evidence type="ECO:0000313" key="3">
    <source>
        <dbReference type="Proteomes" id="UP000467249"/>
    </source>
</evidence>
<dbReference type="KEGG" id="many:MANY_14250"/>